<sequence>MRNLLFLMLVLIFTSCKTKKQTIWSAEQEAREQTTENVVVVNDIKSGNDLTTHLRGISGLRVQGSGSNAKITIRGANSFALTTEPLFVVDGQRYTGTYNALYNDISVNNIKSINVLKDPASLGVYGSSGSNGVIEIKTKK</sequence>
<dbReference type="PANTHER" id="PTHR30069">
    <property type="entry name" value="TONB-DEPENDENT OUTER MEMBRANE RECEPTOR"/>
    <property type="match status" value="1"/>
</dbReference>
<evidence type="ECO:0000313" key="4">
    <source>
        <dbReference type="EMBL" id="SFZ93945.1"/>
    </source>
</evidence>
<keyword evidence="2" id="KW-0998">Cell outer membrane</keyword>
<dbReference type="AlphaFoldDB" id="A0A1K2INC4"/>
<keyword evidence="2" id="KW-0812">Transmembrane</keyword>
<dbReference type="PANTHER" id="PTHR30069:SF53">
    <property type="entry name" value="COLICIN I RECEPTOR-RELATED"/>
    <property type="match status" value="1"/>
</dbReference>
<dbReference type="GO" id="GO:0009279">
    <property type="term" value="C:cell outer membrane"/>
    <property type="evidence" value="ECO:0007669"/>
    <property type="project" value="UniProtKB-SubCell"/>
</dbReference>
<comment type="subcellular location">
    <subcellularLocation>
        <location evidence="2">Cell outer membrane</location>
        <topology evidence="2">Multi-pass membrane protein</topology>
    </subcellularLocation>
</comment>
<dbReference type="InterPro" id="IPR039426">
    <property type="entry name" value="TonB-dep_rcpt-like"/>
</dbReference>
<dbReference type="Proteomes" id="UP000182544">
    <property type="component" value="Unassembled WGS sequence"/>
</dbReference>
<dbReference type="GO" id="GO:0015344">
    <property type="term" value="F:siderophore uptake transmembrane transporter activity"/>
    <property type="evidence" value="ECO:0007669"/>
    <property type="project" value="TreeGrafter"/>
</dbReference>
<dbReference type="EMBL" id="FPKV01000003">
    <property type="protein sequence ID" value="SFZ93945.1"/>
    <property type="molecule type" value="Genomic_DNA"/>
</dbReference>
<dbReference type="Gene3D" id="2.170.130.10">
    <property type="entry name" value="TonB-dependent receptor, plug domain"/>
    <property type="match status" value="1"/>
</dbReference>
<evidence type="ECO:0000259" key="3">
    <source>
        <dbReference type="Pfam" id="PF07715"/>
    </source>
</evidence>
<keyword evidence="5" id="KW-1185">Reference proteome</keyword>
<comment type="similarity">
    <text evidence="2">Belongs to the TonB-dependent receptor family.</text>
</comment>
<dbReference type="GO" id="GO:0044718">
    <property type="term" value="P:siderophore transmembrane transport"/>
    <property type="evidence" value="ECO:0007669"/>
    <property type="project" value="TreeGrafter"/>
</dbReference>
<dbReference type="PROSITE" id="PS52016">
    <property type="entry name" value="TONB_DEPENDENT_REC_3"/>
    <property type="match status" value="1"/>
</dbReference>
<keyword evidence="4" id="KW-0675">Receptor</keyword>
<dbReference type="InterPro" id="IPR012910">
    <property type="entry name" value="Plug_dom"/>
</dbReference>
<evidence type="ECO:0000313" key="5">
    <source>
        <dbReference type="Proteomes" id="UP000182544"/>
    </source>
</evidence>
<dbReference type="InterPro" id="IPR037066">
    <property type="entry name" value="Plug_dom_sf"/>
</dbReference>
<name>A0A1K2INC4_9FLAO</name>
<dbReference type="InterPro" id="IPR023997">
    <property type="entry name" value="TonB-dep_OMP_SusC/RagA_CS"/>
</dbReference>
<feature type="domain" description="TonB-dependent receptor plug" evidence="3">
    <location>
        <begin position="43"/>
        <end position="133"/>
    </location>
</feature>
<reference evidence="4 5" key="1">
    <citation type="submission" date="2016-10" db="EMBL/GenBank/DDBJ databases">
        <authorList>
            <person name="de Groot N.N."/>
        </authorList>
    </citation>
    <scope>NUCLEOTIDE SEQUENCE [LARGE SCALE GENOMIC DNA]</scope>
    <source>
        <strain evidence="4 5">DSM 18180</strain>
    </source>
</reference>
<dbReference type="SUPFAM" id="SSF56935">
    <property type="entry name" value="Porins"/>
    <property type="match status" value="1"/>
</dbReference>
<dbReference type="RefSeq" id="WP_072403047.1">
    <property type="nucleotide sequence ID" value="NZ_FPKV01000003.1"/>
</dbReference>
<organism evidence="4 5">
    <name type="scientific">Flaviramulus basaltis</name>
    <dbReference type="NCBI Taxonomy" id="369401"/>
    <lineage>
        <taxon>Bacteria</taxon>
        <taxon>Pseudomonadati</taxon>
        <taxon>Bacteroidota</taxon>
        <taxon>Flavobacteriia</taxon>
        <taxon>Flavobacteriales</taxon>
        <taxon>Flavobacteriaceae</taxon>
        <taxon>Flaviramulus</taxon>
    </lineage>
</organism>
<dbReference type="Pfam" id="PF07715">
    <property type="entry name" value="Plug"/>
    <property type="match status" value="1"/>
</dbReference>
<evidence type="ECO:0000256" key="2">
    <source>
        <dbReference type="PROSITE-ProRule" id="PRU01360"/>
    </source>
</evidence>
<evidence type="ECO:0000256" key="1">
    <source>
        <dbReference type="ARBA" id="ARBA00022729"/>
    </source>
</evidence>
<keyword evidence="2" id="KW-0472">Membrane</keyword>
<proteinExistence type="inferred from homology"/>
<dbReference type="NCBIfam" id="TIGR04057">
    <property type="entry name" value="SusC_RagA_signa"/>
    <property type="match status" value="1"/>
</dbReference>
<gene>
    <name evidence="4" type="ORF">SAMN05428642_103445</name>
</gene>
<keyword evidence="2" id="KW-0813">Transport</keyword>
<keyword evidence="1" id="KW-0732">Signal</keyword>
<keyword evidence="2" id="KW-1134">Transmembrane beta strand</keyword>
<accession>A0A1K2INC4</accession>
<dbReference type="OrthoDB" id="982809at2"/>
<protein>
    <submittedName>
        <fullName evidence="4">TonB-dependent outer membrane receptor, SusC/RagA subfamily, signature region</fullName>
    </submittedName>
</protein>
<dbReference type="STRING" id="369401.SAMN05428642_103445"/>
<dbReference type="PROSITE" id="PS51257">
    <property type="entry name" value="PROKAR_LIPOPROTEIN"/>
    <property type="match status" value="1"/>
</dbReference>